<keyword evidence="2" id="KW-1185">Reference proteome</keyword>
<name>A0A1H0BU04_9ACTN</name>
<sequence length="40" mass="4272">MSASAPPGWDEPMTEQRFAAVTHVVPGYGSHVRDSSAREG</sequence>
<evidence type="ECO:0000313" key="2">
    <source>
        <dbReference type="Proteomes" id="UP000199341"/>
    </source>
</evidence>
<gene>
    <name evidence="1" type="ORF">SAMN05216259_104304</name>
</gene>
<dbReference type="AlphaFoldDB" id="A0A1H0BU04"/>
<protein>
    <submittedName>
        <fullName evidence="1">Uncharacterized protein</fullName>
    </submittedName>
</protein>
<dbReference type="EMBL" id="FNIE01000004">
    <property type="protein sequence ID" value="SDN49081.1"/>
    <property type="molecule type" value="Genomic_DNA"/>
</dbReference>
<reference evidence="1 2" key="1">
    <citation type="submission" date="2016-10" db="EMBL/GenBank/DDBJ databases">
        <authorList>
            <person name="de Groot N.N."/>
        </authorList>
    </citation>
    <scope>NUCLEOTIDE SEQUENCE [LARGE SCALE GENOMIC DNA]</scope>
    <source>
        <strain evidence="1 2">CGMCC 4.2022</strain>
    </source>
</reference>
<evidence type="ECO:0000313" key="1">
    <source>
        <dbReference type="EMBL" id="SDN49081.1"/>
    </source>
</evidence>
<accession>A0A1H0BU04</accession>
<organism evidence="1 2">
    <name type="scientific">Actinacidiphila guanduensis</name>
    <dbReference type="NCBI Taxonomy" id="310781"/>
    <lineage>
        <taxon>Bacteria</taxon>
        <taxon>Bacillati</taxon>
        <taxon>Actinomycetota</taxon>
        <taxon>Actinomycetes</taxon>
        <taxon>Kitasatosporales</taxon>
        <taxon>Streptomycetaceae</taxon>
        <taxon>Actinacidiphila</taxon>
    </lineage>
</organism>
<dbReference type="Proteomes" id="UP000199341">
    <property type="component" value="Unassembled WGS sequence"/>
</dbReference>
<proteinExistence type="predicted"/>